<reference evidence="2" key="1">
    <citation type="journal article" date="2019" name="Int. J. Syst. Evol. Microbiol.">
        <title>The Global Catalogue of Microorganisms (GCM) 10K type strain sequencing project: providing services to taxonomists for standard genome sequencing and annotation.</title>
        <authorList>
            <consortium name="The Broad Institute Genomics Platform"/>
            <consortium name="The Broad Institute Genome Sequencing Center for Infectious Disease"/>
            <person name="Wu L."/>
            <person name="Ma J."/>
        </authorList>
    </citation>
    <scope>NUCLEOTIDE SEQUENCE [LARGE SCALE GENOMIC DNA]</scope>
    <source>
        <strain evidence="2">JCM 18958</strain>
    </source>
</reference>
<keyword evidence="2" id="KW-1185">Reference proteome</keyword>
<evidence type="ECO:0000313" key="1">
    <source>
        <dbReference type="EMBL" id="GAA4690650.1"/>
    </source>
</evidence>
<accession>A0ABP8WMV6</accession>
<dbReference type="InterPro" id="IPR024747">
    <property type="entry name" value="Pyridox_Oxase-rel"/>
</dbReference>
<name>A0ABP8WMV6_9MICC</name>
<dbReference type="InterPro" id="IPR012349">
    <property type="entry name" value="Split_barrel_FMN-bd"/>
</dbReference>
<dbReference type="EMBL" id="BAABLN010000003">
    <property type="protein sequence ID" value="GAA4690650.1"/>
    <property type="molecule type" value="Genomic_DNA"/>
</dbReference>
<dbReference type="SUPFAM" id="SSF50475">
    <property type="entry name" value="FMN-binding split barrel"/>
    <property type="match status" value="1"/>
</dbReference>
<sequence>MTNEYASEVEDLSVSACWALLRAGSIGRLAVWVEDHPEIFPLNYAVDHGSLVFRSAEGTKLAAALSDVPVALEIDGYDASSAQAWSVVVKGNAEQIQGLQDLMDTVDLPLFPWQAGPKGRFIRILPTVVTGRRFPVADPSVWRTPLSEAKRSSTD</sequence>
<proteinExistence type="predicted"/>
<dbReference type="Gene3D" id="2.30.110.10">
    <property type="entry name" value="Electron Transport, Fmn-binding Protein, Chain A"/>
    <property type="match status" value="1"/>
</dbReference>
<gene>
    <name evidence="1" type="ORF">GCM10025781_04390</name>
</gene>
<dbReference type="Pfam" id="PF12900">
    <property type="entry name" value="Pyridox_ox_2"/>
    <property type="match status" value="1"/>
</dbReference>
<comment type="caution">
    <text evidence="1">The sequence shown here is derived from an EMBL/GenBank/DDBJ whole genome shotgun (WGS) entry which is preliminary data.</text>
</comment>
<dbReference type="Proteomes" id="UP001501446">
    <property type="component" value="Unassembled WGS sequence"/>
</dbReference>
<protein>
    <submittedName>
        <fullName evidence="1">Pyridoxamine 5'-phosphate oxidase family protein</fullName>
    </submittedName>
</protein>
<organism evidence="1 2">
    <name type="scientific">Kocuria gwangalliensis</name>
    <dbReference type="NCBI Taxonomy" id="501592"/>
    <lineage>
        <taxon>Bacteria</taxon>
        <taxon>Bacillati</taxon>
        <taxon>Actinomycetota</taxon>
        <taxon>Actinomycetes</taxon>
        <taxon>Micrococcales</taxon>
        <taxon>Micrococcaceae</taxon>
        <taxon>Kocuria</taxon>
    </lineage>
</organism>
<dbReference type="RefSeq" id="WP_345310415.1">
    <property type="nucleotide sequence ID" value="NZ_BAABLN010000003.1"/>
</dbReference>
<evidence type="ECO:0000313" key="2">
    <source>
        <dbReference type="Proteomes" id="UP001501446"/>
    </source>
</evidence>